<dbReference type="Proteomes" id="UP000295302">
    <property type="component" value="Unassembled WGS sequence"/>
</dbReference>
<gene>
    <name evidence="1" type="ORF">E1286_47185</name>
</gene>
<proteinExistence type="predicted"/>
<name>A0A4R4XAV4_9ACTN</name>
<organism evidence="1 2">
    <name type="scientific">Nonomuraea terrae</name>
    <dbReference type="NCBI Taxonomy" id="2530383"/>
    <lineage>
        <taxon>Bacteria</taxon>
        <taxon>Bacillati</taxon>
        <taxon>Actinomycetota</taxon>
        <taxon>Actinomycetes</taxon>
        <taxon>Streptosporangiales</taxon>
        <taxon>Streptosporangiaceae</taxon>
        <taxon>Nonomuraea</taxon>
    </lineage>
</organism>
<feature type="non-terminal residue" evidence="1">
    <location>
        <position position="1"/>
    </location>
</feature>
<evidence type="ECO:0000313" key="2">
    <source>
        <dbReference type="Proteomes" id="UP000295302"/>
    </source>
</evidence>
<protein>
    <submittedName>
        <fullName evidence="1">NADH-quinone oxidoreductase subunit M</fullName>
    </submittedName>
</protein>
<comment type="caution">
    <text evidence="1">The sequence shown here is derived from an EMBL/GenBank/DDBJ whole genome shotgun (WGS) entry which is preliminary data.</text>
</comment>
<reference evidence="1 2" key="1">
    <citation type="submission" date="2019-03" db="EMBL/GenBank/DDBJ databases">
        <title>Draft genome sequences of novel Actinobacteria.</title>
        <authorList>
            <person name="Sahin N."/>
            <person name="Ay H."/>
            <person name="Saygin H."/>
        </authorList>
    </citation>
    <scope>NUCLEOTIDE SEQUENCE [LARGE SCALE GENOMIC DNA]</scope>
    <source>
        <strain evidence="1 2">CH32</strain>
    </source>
</reference>
<sequence length="66" mass="6998">LLLRMLHRAFLGGPGELTGRVGDVRPHELAAIAPLLALSLVIGVAPRWLLDVIEPAARAVVTLVGR</sequence>
<dbReference type="EMBL" id="SMKQ01000432">
    <property type="protein sequence ID" value="TDD27635.1"/>
    <property type="molecule type" value="Genomic_DNA"/>
</dbReference>
<dbReference type="AlphaFoldDB" id="A0A4R4XAV4"/>
<keyword evidence="2" id="KW-1185">Reference proteome</keyword>
<accession>A0A4R4XAV4</accession>
<evidence type="ECO:0000313" key="1">
    <source>
        <dbReference type="EMBL" id="TDD27635.1"/>
    </source>
</evidence>